<keyword evidence="2" id="KW-1185">Reference proteome</keyword>
<accession>A0A9X0Q8W1</accession>
<reference evidence="1 2" key="1">
    <citation type="submission" date="2020-08" db="EMBL/GenBank/DDBJ databases">
        <title>Genomic Encyclopedia of Type Strains, Phase IV (KMG-V): Genome sequencing to study the core and pangenomes of soil and plant-associated prokaryotes.</title>
        <authorList>
            <person name="Whitman W."/>
        </authorList>
    </citation>
    <scope>NUCLEOTIDE SEQUENCE [LARGE SCALE GENOMIC DNA]</scope>
    <source>
        <strain evidence="1 2">X5P2</strain>
    </source>
</reference>
<dbReference type="RefSeq" id="WP_313899451.1">
    <property type="nucleotide sequence ID" value="NZ_JACHEB010000001.1"/>
</dbReference>
<gene>
    <name evidence="1" type="ORF">HDF14_000020</name>
</gene>
<evidence type="ECO:0000313" key="1">
    <source>
        <dbReference type="EMBL" id="MBB5326426.1"/>
    </source>
</evidence>
<name>A0A9X0Q8W1_9BACT</name>
<organism evidence="1 2">
    <name type="scientific">Tunturiibacter gelidiferens</name>
    <dbReference type="NCBI Taxonomy" id="3069689"/>
    <lineage>
        <taxon>Bacteria</taxon>
        <taxon>Pseudomonadati</taxon>
        <taxon>Acidobacteriota</taxon>
        <taxon>Terriglobia</taxon>
        <taxon>Terriglobales</taxon>
        <taxon>Acidobacteriaceae</taxon>
        <taxon>Tunturiibacter</taxon>
    </lineage>
</organism>
<dbReference type="Proteomes" id="UP000535182">
    <property type="component" value="Unassembled WGS sequence"/>
</dbReference>
<evidence type="ECO:0000313" key="2">
    <source>
        <dbReference type="Proteomes" id="UP000535182"/>
    </source>
</evidence>
<dbReference type="AlphaFoldDB" id="A0A9X0Q8W1"/>
<dbReference type="EMBL" id="JACHEB010000001">
    <property type="protein sequence ID" value="MBB5326426.1"/>
    <property type="molecule type" value="Genomic_DNA"/>
</dbReference>
<sequence>MSRHLLRDKRFAHAAFIAETPVDAPGDEARNVGVLRTLAAG</sequence>
<comment type="caution">
    <text evidence="1">The sequence shown here is derived from an EMBL/GenBank/DDBJ whole genome shotgun (WGS) entry which is preliminary data.</text>
</comment>
<proteinExistence type="predicted"/>
<protein>
    <submittedName>
        <fullName evidence="1">Uncharacterized protein</fullName>
    </submittedName>
</protein>